<gene>
    <name evidence="1" type="ORF">AOE01nite_17940</name>
</gene>
<sequence>MNRVEKRDRNVAVHTPDHWAFNGGIIGREISVLIQGGVIALHKIRFANGVELEARPSWVHACECQDHALVESP</sequence>
<reference evidence="1 2" key="1">
    <citation type="submission" date="2019-07" db="EMBL/GenBank/DDBJ databases">
        <title>Whole genome shotgun sequence of Acetobacter oeni NBRC 105207.</title>
        <authorList>
            <person name="Hosoyama A."/>
            <person name="Uohara A."/>
            <person name="Ohji S."/>
            <person name="Ichikawa N."/>
        </authorList>
    </citation>
    <scope>NUCLEOTIDE SEQUENCE [LARGE SCALE GENOMIC DNA]</scope>
    <source>
        <strain evidence="1 2">NBRC 105207</strain>
    </source>
</reference>
<organism evidence="1 2">
    <name type="scientific">Acetobacter oeni</name>
    <dbReference type="NCBI Taxonomy" id="304077"/>
    <lineage>
        <taxon>Bacteria</taxon>
        <taxon>Pseudomonadati</taxon>
        <taxon>Pseudomonadota</taxon>
        <taxon>Alphaproteobacteria</taxon>
        <taxon>Acetobacterales</taxon>
        <taxon>Acetobacteraceae</taxon>
        <taxon>Acetobacter</taxon>
    </lineage>
</organism>
<protein>
    <submittedName>
        <fullName evidence="1">Uncharacterized protein</fullName>
    </submittedName>
</protein>
<name>A0A511XKW3_9PROT</name>
<dbReference type="AlphaFoldDB" id="A0A511XKW3"/>
<keyword evidence="2" id="KW-1185">Reference proteome</keyword>
<dbReference type="Proteomes" id="UP000321746">
    <property type="component" value="Unassembled WGS sequence"/>
</dbReference>
<dbReference type="EMBL" id="BJYG01000021">
    <property type="protein sequence ID" value="GEN63570.1"/>
    <property type="molecule type" value="Genomic_DNA"/>
</dbReference>
<proteinExistence type="predicted"/>
<accession>A0A511XKW3</accession>
<dbReference type="RefSeq" id="WP_146888301.1">
    <property type="nucleotide sequence ID" value="NZ_JACIDL010000018.1"/>
</dbReference>
<evidence type="ECO:0000313" key="2">
    <source>
        <dbReference type="Proteomes" id="UP000321746"/>
    </source>
</evidence>
<evidence type="ECO:0000313" key="1">
    <source>
        <dbReference type="EMBL" id="GEN63570.1"/>
    </source>
</evidence>
<comment type="caution">
    <text evidence="1">The sequence shown here is derived from an EMBL/GenBank/DDBJ whole genome shotgun (WGS) entry which is preliminary data.</text>
</comment>